<keyword evidence="2" id="KW-0732">Signal</keyword>
<reference evidence="3 4" key="1">
    <citation type="journal article" date="2018" name="Nat. Biotechnol.">
        <title>A standardized bacterial taxonomy based on genome phylogeny substantially revises the tree of life.</title>
        <authorList>
            <person name="Parks D.H."/>
            <person name="Chuvochina M."/>
            <person name="Waite D.W."/>
            <person name="Rinke C."/>
            <person name="Skarshewski A."/>
            <person name="Chaumeil P.A."/>
            <person name="Hugenholtz P."/>
        </authorList>
    </citation>
    <scope>NUCLEOTIDE SEQUENCE [LARGE SCALE GENOMIC DNA]</scope>
    <source>
        <strain evidence="3">UBA11247</strain>
    </source>
</reference>
<dbReference type="AlphaFoldDB" id="A0A3D4SWZ1"/>
<proteinExistence type="predicted"/>
<name>A0A3D4SWZ1_9CORY</name>
<comment type="caution">
    <text evidence="3">The sequence shown here is derived from an EMBL/GenBank/DDBJ whole genome shotgun (WGS) entry which is preliminary data.</text>
</comment>
<dbReference type="RefSeq" id="WP_273051125.1">
    <property type="nucleotide sequence ID" value="NZ_DAITTW010000008.1"/>
</dbReference>
<feature type="chain" id="PRO_5017823654" evidence="2">
    <location>
        <begin position="28"/>
        <end position="122"/>
    </location>
</feature>
<evidence type="ECO:0000256" key="1">
    <source>
        <dbReference type="SAM" id="MobiDB-lite"/>
    </source>
</evidence>
<dbReference type="Proteomes" id="UP000261739">
    <property type="component" value="Unassembled WGS sequence"/>
</dbReference>
<accession>A0A3D4SWZ1</accession>
<organism evidence="3 4">
    <name type="scientific">Corynebacterium nuruki</name>
    <dbReference type="NCBI Taxonomy" id="1032851"/>
    <lineage>
        <taxon>Bacteria</taxon>
        <taxon>Bacillati</taxon>
        <taxon>Actinomycetota</taxon>
        <taxon>Actinomycetes</taxon>
        <taxon>Mycobacteriales</taxon>
        <taxon>Corynebacteriaceae</taxon>
        <taxon>Corynebacterium</taxon>
    </lineage>
</organism>
<sequence>MSTLRTTLSLGAGAVLLAAGAATATAAADTPSAPNYGGGAVVPGGGDYTYPVQLEGPTVHEGETTAAPAPTAPNGSPVTVHSEEGLAVSGGQVTYPREGYYHWSFQSEDNSYTGVVLVRVVA</sequence>
<feature type="compositionally biased region" description="Low complexity" evidence="1">
    <location>
        <begin position="64"/>
        <end position="73"/>
    </location>
</feature>
<feature type="signal peptide" evidence="2">
    <location>
        <begin position="1"/>
        <end position="27"/>
    </location>
</feature>
<gene>
    <name evidence="3" type="ORF">DIW82_02855</name>
</gene>
<protein>
    <submittedName>
        <fullName evidence="3">Uncharacterized protein</fullName>
    </submittedName>
</protein>
<dbReference type="EMBL" id="DQID01000080">
    <property type="protein sequence ID" value="HCT13752.1"/>
    <property type="molecule type" value="Genomic_DNA"/>
</dbReference>
<evidence type="ECO:0000313" key="4">
    <source>
        <dbReference type="Proteomes" id="UP000261739"/>
    </source>
</evidence>
<evidence type="ECO:0000313" key="3">
    <source>
        <dbReference type="EMBL" id="HCT13752.1"/>
    </source>
</evidence>
<evidence type="ECO:0000256" key="2">
    <source>
        <dbReference type="SAM" id="SignalP"/>
    </source>
</evidence>
<feature type="region of interest" description="Disordered" evidence="1">
    <location>
        <begin position="60"/>
        <end position="81"/>
    </location>
</feature>
<dbReference type="STRING" id="863239.GCA_000213935_02745"/>